<keyword evidence="4 11" id="KW-0808">Transferase</keyword>
<dbReference type="InterPro" id="IPR018094">
    <property type="entry name" value="Thymidylate_kinase"/>
</dbReference>
<dbReference type="RefSeq" id="WP_044010892.1">
    <property type="nucleotide sequence ID" value="NZ_AWTT01000025.1"/>
</dbReference>
<dbReference type="GO" id="GO:0004798">
    <property type="term" value="F:dTMP kinase activity"/>
    <property type="evidence" value="ECO:0007669"/>
    <property type="project" value="UniProtKB-UniRule"/>
</dbReference>
<dbReference type="HAMAP" id="MF_00165">
    <property type="entry name" value="Thymidylate_kinase"/>
    <property type="match status" value="1"/>
</dbReference>
<keyword evidence="7 11" id="KW-0418">Kinase</keyword>
<dbReference type="GO" id="GO:0006227">
    <property type="term" value="P:dUDP biosynthetic process"/>
    <property type="evidence" value="ECO:0007669"/>
    <property type="project" value="TreeGrafter"/>
</dbReference>
<keyword evidence="5 11" id="KW-0545">Nucleotide biosynthesis</keyword>
<dbReference type="FunFam" id="3.40.50.300:FF:000225">
    <property type="entry name" value="Thymidylate kinase"/>
    <property type="match status" value="1"/>
</dbReference>
<keyword evidence="6 11" id="KW-0547">Nucleotide-binding</keyword>
<keyword evidence="8 11" id="KW-0067">ATP-binding</keyword>
<name>A0A0D0YVF9_9LACO</name>
<evidence type="ECO:0000256" key="10">
    <source>
        <dbReference type="ARBA" id="ARBA00057735"/>
    </source>
</evidence>
<evidence type="ECO:0000259" key="12">
    <source>
        <dbReference type="Pfam" id="PF02223"/>
    </source>
</evidence>
<feature type="domain" description="Thymidylate kinase-like" evidence="12">
    <location>
        <begin position="8"/>
        <end position="199"/>
    </location>
</feature>
<comment type="function">
    <text evidence="10 11">Phosphorylation of dTMP to form dTDP in both de novo and salvage pathways of dTTP synthesis.</text>
</comment>
<dbReference type="PROSITE" id="PS01331">
    <property type="entry name" value="THYMIDYLATE_KINASE"/>
    <property type="match status" value="1"/>
</dbReference>
<evidence type="ECO:0000256" key="6">
    <source>
        <dbReference type="ARBA" id="ARBA00022741"/>
    </source>
</evidence>
<evidence type="ECO:0000256" key="4">
    <source>
        <dbReference type="ARBA" id="ARBA00022679"/>
    </source>
</evidence>
<sequence length="217" mass="24421">MQGKFISFEGPDGAGKTSVLKEISSKLSAQLGAKLMVTREPGGNAISESIRRIILDKANTQMDARTEALLYAAARRQHLVEQIIPALKAGRVVLCDRYVDSSLAYQGAGREIGAEAVWQMNQFATDGLEPALTIYLDIEPELGIQRIKQHRQNEINRLDVEQLAFHQRVRTEYLELLHQYPDRIKLIDASRPFDDVVTAVQQAITQTYPDLFQLNEE</sequence>
<evidence type="ECO:0000256" key="8">
    <source>
        <dbReference type="ARBA" id="ARBA00022840"/>
    </source>
</evidence>
<protein>
    <recommendedName>
        <fullName evidence="3 11">Thymidylate kinase</fullName>
        <ecNumber evidence="2 11">2.7.4.9</ecNumber>
    </recommendedName>
    <alternativeName>
        <fullName evidence="11">dTMP kinase</fullName>
    </alternativeName>
</protein>
<dbReference type="GO" id="GO:0005829">
    <property type="term" value="C:cytosol"/>
    <property type="evidence" value="ECO:0007669"/>
    <property type="project" value="TreeGrafter"/>
</dbReference>
<keyword evidence="14" id="KW-1185">Reference proteome</keyword>
<evidence type="ECO:0000256" key="5">
    <source>
        <dbReference type="ARBA" id="ARBA00022727"/>
    </source>
</evidence>
<accession>A0A0D0YVF9</accession>
<dbReference type="EC" id="2.7.4.9" evidence="2 11"/>
<evidence type="ECO:0000256" key="7">
    <source>
        <dbReference type="ARBA" id="ARBA00022777"/>
    </source>
</evidence>
<evidence type="ECO:0000256" key="1">
    <source>
        <dbReference type="ARBA" id="ARBA00009776"/>
    </source>
</evidence>
<evidence type="ECO:0000256" key="9">
    <source>
        <dbReference type="ARBA" id="ARBA00048743"/>
    </source>
</evidence>
<evidence type="ECO:0000256" key="2">
    <source>
        <dbReference type="ARBA" id="ARBA00012980"/>
    </source>
</evidence>
<dbReference type="InterPro" id="IPR018095">
    <property type="entry name" value="Thymidylate_kin_CS"/>
</dbReference>
<dbReference type="Gene3D" id="3.40.50.300">
    <property type="entry name" value="P-loop containing nucleotide triphosphate hydrolases"/>
    <property type="match status" value="1"/>
</dbReference>
<comment type="caution">
    <text evidence="13">The sequence shown here is derived from an EMBL/GenBank/DDBJ whole genome shotgun (WGS) entry which is preliminary data.</text>
</comment>
<dbReference type="GO" id="GO:0006235">
    <property type="term" value="P:dTTP biosynthetic process"/>
    <property type="evidence" value="ECO:0007669"/>
    <property type="project" value="UniProtKB-UniRule"/>
</dbReference>
<organism evidence="13 14">
    <name type="scientific">Paucilactobacillus wasatchensis</name>
    <dbReference type="NCBI Taxonomy" id="1335616"/>
    <lineage>
        <taxon>Bacteria</taxon>
        <taxon>Bacillati</taxon>
        <taxon>Bacillota</taxon>
        <taxon>Bacilli</taxon>
        <taxon>Lactobacillales</taxon>
        <taxon>Lactobacillaceae</taxon>
        <taxon>Paucilactobacillus</taxon>
    </lineage>
</organism>
<evidence type="ECO:0000313" key="13">
    <source>
        <dbReference type="EMBL" id="KIS03269.1"/>
    </source>
</evidence>
<comment type="similarity">
    <text evidence="1 11">Belongs to the thymidylate kinase family.</text>
</comment>
<feature type="binding site" evidence="11">
    <location>
        <begin position="10"/>
        <end position="17"/>
    </location>
    <ligand>
        <name>ATP</name>
        <dbReference type="ChEBI" id="CHEBI:30616"/>
    </ligand>
</feature>
<dbReference type="PANTHER" id="PTHR10344:SF4">
    <property type="entry name" value="UMP-CMP KINASE 2, MITOCHONDRIAL"/>
    <property type="match status" value="1"/>
</dbReference>
<proteinExistence type="inferred from homology"/>
<dbReference type="NCBIfam" id="TIGR00041">
    <property type="entry name" value="DTMP_kinase"/>
    <property type="match status" value="1"/>
</dbReference>
<comment type="catalytic activity">
    <reaction evidence="9 11">
        <text>dTMP + ATP = dTDP + ADP</text>
        <dbReference type="Rhea" id="RHEA:13517"/>
        <dbReference type="ChEBI" id="CHEBI:30616"/>
        <dbReference type="ChEBI" id="CHEBI:58369"/>
        <dbReference type="ChEBI" id="CHEBI:63528"/>
        <dbReference type="ChEBI" id="CHEBI:456216"/>
        <dbReference type="EC" id="2.7.4.9"/>
    </reaction>
</comment>
<dbReference type="SUPFAM" id="SSF52540">
    <property type="entry name" value="P-loop containing nucleoside triphosphate hydrolases"/>
    <property type="match status" value="1"/>
</dbReference>
<dbReference type="OrthoDB" id="9774907at2"/>
<dbReference type="GO" id="GO:0006233">
    <property type="term" value="P:dTDP biosynthetic process"/>
    <property type="evidence" value="ECO:0007669"/>
    <property type="project" value="InterPro"/>
</dbReference>
<dbReference type="Pfam" id="PF02223">
    <property type="entry name" value="Thymidylate_kin"/>
    <property type="match status" value="1"/>
</dbReference>
<evidence type="ECO:0000313" key="14">
    <source>
        <dbReference type="Proteomes" id="UP000032279"/>
    </source>
</evidence>
<dbReference type="GO" id="GO:0005524">
    <property type="term" value="F:ATP binding"/>
    <property type="evidence" value="ECO:0007669"/>
    <property type="project" value="UniProtKB-UniRule"/>
</dbReference>
<dbReference type="InterPro" id="IPR027417">
    <property type="entry name" value="P-loop_NTPase"/>
</dbReference>
<reference evidence="13 14" key="1">
    <citation type="submission" date="2013-08" db="EMBL/GenBank/DDBJ databases">
        <title>Lactobacillus wasatchii sp. WDC04, a late gas producing bacteria isolated from aged chedder cheese.</title>
        <authorList>
            <person name="Oberg C.J."/>
            <person name="Culumber M."/>
            <person name="McMahon D.J."/>
            <person name="Broadbent J.R."/>
            <person name="Oberg T.S."/>
            <person name="Ortaki F."/>
        </authorList>
    </citation>
    <scope>NUCLEOTIDE SEQUENCE [LARGE SCALE GENOMIC DNA]</scope>
    <source>
        <strain evidence="13 14">WDC04</strain>
    </source>
</reference>
<dbReference type="Proteomes" id="UP000032279">
    <property type="component" value="Unassembled WGS sequence"/>
</dbReference>
<dbReference type="STRING" id="1335616.WDC_1145"/>
<dbReference type="PATRIC" id="fig|1335616.4.peg.1152"/>
<dbReference type="InterPro" id="IPR039430">
    <property type="entry name" value="Thymidylate_kin-like_dom"/>
</dbReference>
<dbReference type="CDD" id="cd01672">
    <property type="entry name" value="TMPK"/>
    <property type="match status" value="1"/>
</dbReference>
<evidence type="ECO:0000256" key="3">
    <source>
        <dbReference type="ARBA" id="ARBA00017144"/>
    </source>
</evidence>
<dbReference type="AlphaFoldDB" id="A0A0D0YVF9"/>
<evidence type="ECO:0000256" key="11">
    <source>
        <dbReference type="HAMAP-Rule" id="MF_00165"/>
    </source>
</evidence>
<dbReference type="EMBL" id="AWTT01000025">
    <property type="protein sequence ID" value="KIS03269.1"/>
    <property type="molecule type" value="Genomic_DNA"/>
</dbReference>
<gene>
    <name evidence="11 13" type="primary">tmk</name>
    <name evidence="13" type="ORF">WDC_1145</name>
</gene>
<dbReference type="PANTHER" id="PTHR10344">
    <property type="entry name" value="THYMIDYLATE KINASE"/>
    <property type="match status" value="1"/>
</dbReference>